<comment type="similarity">
    <text evidence="1">Belongs to the NAD(P)-dependent epimerase/dehydratase family. SDR39U1 subfamily.</text>
</comment>
<dbReference type="Pfam" id="PF08338">
    <property type="entry name" value="DUF1731"/>
    <property type="match status" value="1"/>
</dbReference>
<dbReference type="Pfam" id="PF01370">
    <property type="entry name" value="Epimerase"/>
    <property type="match status" value="1"/>
</dbReference>
<protein>
    <recommendedName>
        <fullName evidence="6">TIGR01777 family protein</fullName>
    </recommendedName>
</protein>
<feature type="domain" description="NAD-dependent epimerase/dehydratase" evidence="2">
    <location>
        <begin position="4"/>
        <end position="223"/>
    </location>
</feature>
<dbReference type="InterPro" id="IPR001509">
    <property type="entry name" value="Epimerase_deHydtase"/>
</dbReference>
<sequence>MKLLMTGGTGLIGRALIERLQHQYEVHVLSRNKTRAYQKLGHAVHVWEDFTELPDMSEFDAVINLQGEPIADKRWSDKQKQVIESSRWQITEQLSQAIQHAPQPPKVFISGSAIGYYGSEAGPASRHLDEQSAPLCRDSDNDFAHQLCQTWEQLALSADSDKTRVCVLRTAVVLAAKGGALEKMKLPYQLGLGGPLGDGLQPFSWIHIDDMVGIILYLLENPSCRGAFNASAPNPLPQYEFSAALAKALHRPHLMRVPAFILRAALGEMSEMLLRGQAVIPAAIQQAGYRFRYETVDSALKALFHRS</sequence>
<keyword evidence="5" id="KW-1185">Reference proteome</keyword>
<reference evidence="4 5" key="1">
    <citation type="journal article" date="2012" name="J. Bacteriol.">
        <title>Genome Sequence of Idiomarina xiamenensis Type Strain 10-D-4.</title>
        <authorList>
            <person name="Lai Q."/>
            <person name="Wang L."/>
            <person name="Wang W."/>
            <person name="Shao Z."/>
        </authorList>
    </citation>
    <scope>NUCLEOTIDE SEQUENCE [LARGE SCALE GENOMIC DNA]</scope>
    <source>
        <strain evidence="4 5">10-D-4</strain>
    </source>
</reference>
<evidence type="ECO:0008006" key="6">
    <source>
        <dbReference type="Google" id="ProtNLM"/>
    </source>
</evidence>
<dbReference type="InterPro" id="IPR013549">
    <property type="entry name" value="DUF1731"/>
</dbReference>
<evidence type="ECO:0000259" key="3">
    <source>
        <dbReference type="Pfam" id="PF08338"/>
    </source>
</evidence>
<dbReference type="eggNOG" id="COG1090">
    <property type="taxonomic scope" value="Bacteria"/>
</dbReference>
<gene>
    <name evidence="4" type="ORF">A10D4_06536</name>
</gene>
<evidence type="ECO:0000313" key="4">
    <source>
        <dbReference type="EMBL" id="EKE84325.1"/>
    </source>
</evidence>
<organism evidence="4 5">
    <name type="scientific">Idiomarina xiamenensis 10-D-4</name>
    <dbReference type="NCBI Taxonomy" id="740709"/>
    <lineage>
        <taxon>Bacteria</taxon>
        <taxon>Pseudomonadati</taxon>
        <taxon>Pseudomonadota</taxon>
        <taxon>Gammaproteobacteria</taxon>
        <taxon>Alteromonadales</taxon>
        <taxon>Idiomarinaceae</taxon>
        <taxon>Idiomarina</taxon>
    </lineage>
</organism>
<dbReference type="EMBL" id="AMRG01000006">
    <property type="protein sequence ID" value="EKE84325.1"/>
    <property type="molecule type" value="Genomic_DNA"/>
</dbReference>
<comment type="caution">
    <text evidence="4">The sequence shown here is derived from an EMBL/GenBank/DDBJ whole genome shotgun (WGS) entry which is preliminary data.</text>
</comment>
<dbReference type="RefSeq" id="WP_008488477.1">
    <property type="nucleotide sequence ID" value="NZ_AMRG01000006.1"/>
</dbReference>
<dbReference type="InterPro" id="IPR010099">
    <property type="entry name" value="SDR39U1"/>
</dbReference>
<dbReference type="Proteomes" id="UP000014115">
    <property type="component" value="Unassembled WGS sequence"/>
</dbReference>
<feature type="domain" description="DUF1731" evidence="3">
    <location>
        <begin position="257"/>
        <end position="303"/>
    </location>
</feature>
<dbReference type="OrthoDB" id="9801773at2"/>
<name>K2L355_9GAMM</name>
<dbReference type="STRING" id="740709.A10D4_06536"/>
<accession>K2L355</accession>
<dbReference type="InterPro" id="IPR036291">
    <property type="entry name" value="NAD(P)-bd_dom_sf"/>
</dbReference>
<dbReference type="NCBIfam" id="TIGR01777">
    <property type="entry name" value="yfcH"/>
    <property type="match status" value="1"/>
</dbReference>
<proteinExistence type="inferred from homology"/>
<dbReference type="Gene3D" id="3.40.50.720">
    <property type="entry name" value="NAD(P)-binding Rossmann-like Domain"/>
    <property type="match status" value="1"/>
</dbReference>
<dbReference type="PATRIC" id="fig|740709.3.peg.1333"/>
<dbReference type="SUPFAM" id="SSF51735">
    <property type="entry name" value="NAD(P)-binding Rossmann-fold domains"/>
    <property type="match status" value="1"/>
</dbReference>
<evidence type="ECO:0000313" key="5">
    <source>
        <dbReference type="Proteomes" id="UP000014115"/>
    </source>
</evidence>
<evidence type="ECO:0000259" key="2">
    <source>
        <dbReference type="Pfam" id="PF01370"/>
    </source>
</evidence>
<dbReference type="AlphaFoldDB" id="K2L355"/>
<dbReference type="PANTHER" id="PTHR11092:SF0">
    <property type="entry name" value="EPIMERASE FAMILY PROTEIN SDR39U1"/>
    <property type="match status" value="1"/>
</dbReference>
<evidence type="ECO:0000256" key="1">
    <source>
        <dbReference type="ARBA" id="ARBA00009353"/>
    </source>
</evidence>
<dbReference type="PANTHER" id="PTHR11092">
    <property type="entry name" value="SUGAR NUCLEOTIDE EPIMERASE RELATED"/>
    <property type="match status" value="1"/>
</dbReference>